<dbReference type="Gene3D" id="3.90.1750.20">
    <property type="entry name" value="Putative Large Serine Recombinase, Chain B, Domain 2"/>
    <property type="match status" value="1"/>
</dbReference>
<dbReference type="Gene3D" id="3.40.50.1390">
    <property type="entry name" value="Resolvase, N-terminal catalytic domain"/>
    <property type="match status" value="1"/>
</dbReference>
<dbReference type="InterPro" id="IPR006119">
    <property type="entry name" value="Resolv_N"/>
</dbReference>
<dbReference type="InterPro" id="IPR050639">
    <property type="entry name" value="SSR_resolvase"/>
</dbReference>
<accession>A0A974SMJ2</accession>
<dbReference type="InterPro" id="IPR025827">
    <property type="entry name" value="Zn_ribbon_recom_dom"/>
</dbReference>
<dbReference type="GO" id="GO:0003677">
    <property type="term" value="F:DNA binding"/>
    <property type="evidence" value="ECO:0007669"/>
    <property type="project" value="UniProtKB-KW"/>
</dbReference>
<dbReference type="GO" id="GO:0000150">
    <property type="term" value="F:DNA strand exchange activity"/>
    <property type="evidence" value="ECO:0007669"/>
    <property type="project" value="InterPro"/>
</dbReference>
<evidence type="ECO:0000256" key="4">
    <source>
        <dbReference type="PIRSR" id="PIRSR606118-50"/>
    </source>
</evidence>
<dbReference type="InterPro" id="IPR036162">
    <property type="entry name" value="Resolvase-like_N_sf"/>
</dbReference>
<dbReference type="PROSITE" id="PS51737">
    <property type="entry name" value="RECOMBINASE_DNA_BIND"/>
    <property type="match status" value="1"/>
</dbReference>
<evidence type="ECO:0000256" key="6">
    <source>
        <dbReference type="SAM" id="Coils"/>
    </source>
</evidence>
<evidence type="ECO:0000256" key="1">
    <source>
        <dbReference type="ARBA" id="ARBA00022908"/>
    </source>
</evidence>
<name>A0A974SMJ2_9HYPH</name>
<keyword evidence="3" id="KW-0233">DNA recombination</keyword>
<gene>
    <name evidence="9" type="ORF">EZH22_22700</name>
</gene>
<proteinExistence type="predicted"/>
<feature type="domain" description="Resolvase/invertase-type recombinase catalytic" evidence="7">
    <location>
        <begin position="14"/>
        <end position="162"/>
    </location>
</feature>
<dbReference type="InterPro" id="IPR011109">
    <property type="entry name" value="DNA_bind_recombinase_dom"/>
</dbReference>
<evidence type="ECO:0000256" key="2">
    <source>
        <dbReference type="ARBA" id="ARBA00023125"/>
    </source>
</evidence>
<dbReference type="GO" id="GO:0015074">
    <property type="term" value="P:DNA integration"/>
    <property type="evidence" value="ECO:0007669"/>
    <property type="project" value="UniProtKB-KW"/>
</dbReference>
<dbReference type="InterPro" id="IPR006118">
    <property type="entry name" value="Recombinase_CS"/>
</dbReference>
<dbReference type="PROSITE" id="PS00397">
    <property type="entry name" value="RECOMBINASES_1"/>
    <property type="match status" value="1"/>
</dbReference>
<dbReference type="InterPro" id="IPR038109">
    <property type="entry name" value="DNA_bind_recomb_sf"/>
</dbReference>
<protein>
    <submittedName>
        <fullName evidence="9">Recombinase family protein</fullName>
    </submittedName>
</protein>
<evidence type="ECO:0000256" key="3">
    <source>
        <dbReference type="ARBA" id="ARBA00023172"/>
    </source>
</evidence>
<dbReference type="PANTHER" id="PTHR30461">
    <property type="entry name" value="DNA-INVERTASE FROM LAMBDOID PROPHAGE"/>
    <property type="match status" value="1"/>
</dbReference>
<organism evidence="9 10">
    <name type="scientific">Xanthobacter dioxanivorans</name>
    <dbReference type="NCBI Taxonomy" id="2528964"/>
    <lineage>
        <taxon>Bacteria</taxon>
        <taxon>Pseudomonadati</taxon>
        <taxon>Pseudomonadota</taxon>
        <taxon>Alphaproteobacteria</taxon>
        <taxon>Hyphomicrobiales</taxon>
        <taxon>Xanthobacteraceae</taxon>
        <taxon>Xanthobacter</taxon>
    </lineage>
</organism>
<dbReference type="EMBL" id="CP063362">
    <property type="protein sequence ID" value="QRG09803.1"/>
    <property type="molecule type" value="Genomic_DNA"/>
</dbReference>
<dbReference type="SUPFAM" id="SSF53041">
    <property type="entry name" value="Resolvase-like"/>
    <property type="match status" value="1"/>
</dbReference>
<evidence type="ECO:0000259" key="7">
    <source>
        <dbReference type="PROSITE" id="PS51736"/>
    </source>
</evidence>
<dbReference type="KEGG" id="xdi:EZH22_22700"/>
<dbReference type="PANTHER" id="PTHR30461:SF23">
    <property type="entry name" value="DNA RECOMBINASE-RELATED"/>
    <property type="match status" value="1"/>
</dbReference>
<keyword evidence="6" id="KW-0175">Coiled coil</keyword>
<dbReference type="Proteomes" id="UP000596427">
    <property type="component" value="Chromosome"/>
</dbReference>
<evidence type="ECO:0000259" key="8">
    <source>
        <dbReference type="PROSITE" id="PS51737"/>
    </source>
</evidence>
<reference evidence="9 10" key="1">
    <citation type="submission" date="2020-10" db="EMBL/GenBank/DDBJ databases">
        <title>Degradation of 1,4-Dioxane by Xanthobacter sp. YN2, via a Novel Group-2 Soluble Di-Iron Monooxygenase.</title>
        <authorList>
            <person name="Ma F."/>
            <person name="Wang Y."/>
            <person name="Yang J."/>
            <person name="Guo H."/>
            <person name="Su D."/>
            <person name="Yu L."/>
        </authorList>
    </citation>
    <scope>NUCLEOTIDE SEQUENCE [LARGE SCALE GENOMIC DNA]</scope>
    <source>
        <strain evidence="9 10">YN2</strain>
    </source>
</reference>
<evidence type="ECO:0000313" key="9">
    <source>
        <dbReference type="EMBL" id="QRG09803.1"/>
    </source>
</evidence>
<dbReference type="AlphaFoldDB" id="A0A974SMJ2"/>
<dbReference type="PROSITE" id="PS51736">
    <property type="entry name" value="RECOMBINASES_3"/>
    <property type="match status" value="1"/>
</dbReference>
<dbReference type="Pfam" id="PF13408">
    <property type="entry name" value="Zn_ribbon_recom"/>
    <property type="match status" value="1"/>
</dbReference>
<feature type="coiled-coil region" evidence="6">
    <location>
        <begin position="389"/>
        <end position="460"/>
    </location>
</feature>
<feature type="domain" description="Recombinase" evidence="8">
    <location>
        <begin position="170"/>
        <end position="300"/>
    </location>
</feature>
<dbReference type="Pfam" id="PF07508">
    <property type="entry name" value="Recombinase"/>
    <property type="match status" value="1"/>
</dbReference>
<keyword evidence="10" id="KW-1185">Reference proteome</keyword>
<dbReference type="CDD" id="cd00338">
    <property type="entry name" value="Ser_Recombinase"/>
    <property type="match status" value="1"/>
</dbReference>
<feature type="active site" description="O-(5'-phospho-DNA)-serine intermediate" evidence="4 5">
    <location>
        <position position="22"/>
    </location>
</feature>
<sequence length="558" mass="62586">MNAKATPALASPGHAALYLRVSTGRQAEHDLSIPDQRRQLQAYCQAKGIAVAAEFVEPGASATDDRRPEFQRMMDAGAQKPAPFNFIIVHSFSRFFRDQFQLEFYVRRLAKNGIRLTSVTQDLGDDPMSVMMRQIMALFDEYQSKENAKHTLRAMRENARQGYWNGSRPPFGYKIVAAEQRGARTKKKIEPDPAQVETVQLMFRLARIGADDGPMGSRQIADYLNARGIRTQTGGRWGVGAVHQILTRETYIGRHRFNVSGKRKGEQKSEDEIVDVAVEPIIDEEEFAEVQAVMRSRSPQLKAPRFVTAGTLLGGVCFCADCGGAMTLRTSGKGDQYRYYTCCTTARQGKTACRGRTIPMDELDTIVVSHLEERLLAPERLEELLAGLLKRREEHAEHLKGRIAELRKQAADAEAKLTRLYEAIENGLAEMDDSNLKGRIVELKRIRDAARADADRAENRGEGDDNRLTPELLRRFGVEARKKIRDREGGFRRHHLQALVQRVEVGADEIRIGGSKPRLLQTLVASGGNYGVETAAHGVRSFVPNWLPEQDSNLRPFD</sequence>
<evidence type="ECO:0000256" key="5">
    <source>
        <dbReference type="PROSITE-ProRule" id="PRU10137"/>
    </source>
</evidence>
<evidence type="ECO:0000313" key="10">
    <source>
        <dbReference type="Proteomes" id="UP000596427"/>
    </source>
</evidence>
<dbReference type="Pfam" id="PF00239">
    <property type="entry name" value="Resolvase"/>
    <property type="match status" value="1"/>
</dbReference>
<dbReference type="RefSeq" id="WP_203196716.1">
    <property type="nucleotide sequence ID" value="NZ_CP063362.1"/>
</dbReference>
<dbReference type="SMART" id="SM00857">
    <property type="entry name" value="Resolvase"/>
    <property type="match status" value="1"/>
</dbReference>
<keyword evidence="2" id="KW-0238">DNA-binding</keyword>
<keyword evidence="1" id="KW-0229">DNA integration</keyword>